<dbReference type="Pfam" id="PF18884">
    <property type="entry name" value="TSP3_bac"/>
    <property type="match status" value="8"/>
</dbReference>
<dbReference type="InterPro" id="IPR059100">
    <property type="entry name" value="TSP3_bac"/>
</dbReference>
<dbReference type="EMBL" id="QZJZ01000063">
    <property type="protein sequence ID" value="RJP58647.1"/>
    <property type="molecule type" value="Genomic_DNA"/>
</dbReference>
<organism evidence="7 8">
    <name type="scientific">Candidatus Auribacter fodinae</name>
    <dbReference type="NCBI Taxonomy" id="2093366"/>
    <lineage>
        <taxon>Bacteria</taxon>
        <taxon>Pseudomonadati</taxon>
        <taxon>Candidatus Auribacterota</taxon>
        <taxon>Candidatus Auribacteria</taxon>
        <taxon>Candidatus Auribacterales</taxon>
        <taxon>Candidatus Auribacteraceae</taxon>
        <taxon>Candidatus Auribacter</taxon>
    </lineage>
</organism>
<feature type="compositionally biased region" description="Acidic residues" evidence="5">
    <location>
        <begin position="622"/>
        <end position="632"/>
    </location>
</feature>
<evidence type="ECO:0000256" key="6">
    <source>
        <dbReference type="SAM" id="SignalP"/>
    </source>
</evidence>
<keyword evidence="4" id="KW-0106">Calcium</keyword>
<comment type="caution">
    <text evidence="7">The sequence shown here is derived from an EMBL/GenBank/DDBJ whole genome shotgun (WGS) entry which is preliminary data.</text>
</comment>
<keyword evidence="3 6" id="KW-0732">Signal</keyword>
<feature type="chain" id="PRO_5017472282" description="Carboxypeptidase regulatory-like domain-containing protein" evidence="6">
    <location>
        <begin position="24"/>
        <end position="1149"/>
    </location>
</feature>
<dbReference type="SUPFAM" id="SSF103647">
    <property type="entry name" value="TSP type-3 repeat"/>
    <property type="match status" value="2"/>
</dbReference>
<reference evidence="7 8" key="1">
    <citation type="journal article" date="2017" name="ISME J.">
        <title>Energy and carbon metabolisms in a deep terrestrial subsurface fluid microbial community.</title>
        <authorList>
            <person name="Momper L."/>
            <person name="Jungbluth S.P."/>
            <person name="Lee M.D."/>
            <person name="Amend J.P."/>
        </authorList>
    </citation>
    <scope>NUCLEOTIDE SEQUENCE [LARGE SCALE GENOMIC DNA]</scope>
    <source>
        <strain evidence="7">SURF_26</strain>
    </source>
</reference>
<name>A0A3A4R787_9BACT</name>
<dbReference type="AlphaFoldDB" id="A0A3A4R787"/>
<evidence type="ECO:0000256" key="3">
    <source>
        <dbReference type="ARBA" id="ARBA00022729"/>
    </source>
</evidence>
<dbReference type="PANTHER" id="PTHR37467">
    <property type="entry name" value="EXPORTED CALCIUM-BINDING GLYCOPROTEIN-RELATED"/>
    <property type="match status" value="1"/>
</dbReference>
<dbReference type="Gene3D" id="4.10.1080.10">
    <property type="entry name" value="TSP type-3 repeat"/>
    <property type="match status" value="2"/>
</dbReference>
<keyword evidence="2" id="KW-0964">Secreted</keyword>
<feature type="compositionally biased region" description="Basic and acidic residues" evidence="5">
    <location>
        <begin position="640"/>
        <end position="649"/>
    </location>
</feature>
<sequence length="1149" mass="123097">MCKKNIGGSLVLLFFFCFFPADACPADPGSIKGQVTVTNFPENALGFTVEAVDNSENVITSAITGSDGTYELTGITSTQAYVRVPEQFGYKKTFYANESLIANADPVTIIPNGIVNGIDISIEELITQPDNDGDGIRDAEEVVLGSDGYRTSPGIADTDNDGIDDLEETTPGTDAFFTNPLLADSDNDSIGDSTDTIPAHTYVKMRVTHGVLASESTTVVAEIRDLYHNLINKNGIEFSLTCTGSAVFASSANTGTLVSGGGTSTAVVQTTGGVVSIDISSSVVENVAIQAVDSDSLGLLTFSAAVPYYSGYFQIPEMGSAMTDSPVQFVDDFERNVPVNIAFTFFGQAVANADIHSNGFITFTLFEGIPTEAFYQQMYTNDPIPDASIPDNFIAPYWDDLNIESHGTGKISYGIQQNNAGTIFRIRWKDHGIYDSRELFNASLTFHAVLFEHSNLILFHYEKLVNGQTRIADGRSATVGLENSSGALGVQFSYNTSSVSEGMSIILSTADDTTAHFLPSAGDYDNDGLSNEDERTISFTDPVNPDTDSDGLPDKWEHDYGLDPTSSTGINGAEGDFDNDGLSNENELSILTAPNDSDSDDDGLSDGDEVLIYQTQPKTADTDGDTLSDGEEAYYGTDGFRTDPRKQDSDNDGVNDAVDPIPVHARLVIIKPPDTFIGNPAPAPVKFQLWSLDGDLLTPVNTLVIDAQVSGSAFFADPAVKGSILNGAGTNSVRVQLNNGEAHLRVWNFTEETVSFSVSDPFTSGVRFPMSAAGFENVSSRFADISSGENLVPLTGDDVSASLTLPPGFFFRFFGDLYSSVNTLKISSNGYITFSPHATAVSNKTIPYHGSNDPDAYIAPFWDDLAITSGAVYAAVLGSAPSRRFVVQWSGISLASAPQLTLTFQIILYELDSLIEFQYGTLANNGSSATVGIENATGTNGVLVGYNSAVLSSQSGIALFDGTLPSMRFINGDYDGDGLSDLDEINTHGTDPALRDTDGDGLEDNTEISVHNTDPVNADPDNDGLNDMQEIFDYGTDPFNADSDNDSFSDYQEAVAGTDPNDAESYLRVTVIRQNPPTLGFIIEWNGVAGKTYRIWAKDGSLGPDFVLLKDNVAASEPVSSYQDEGDEDKEILHPQLEPARLYKITVVE</sequence>
<protein>
    <recommendedName>
        <fullName evidence="9">Carboxypeptidase regulatory-like domain-containing protein</fullName>
    </recommendedName>
</protein>
<evidence type="ECO:0000256" key="4">
    <source>
        <dbReference type="ARBA" id="ARBA00022837"/>
    </source>
</evidence>
<evidence type="ECO:0000256" key="2">
    <source>
        <dbReference type="ARBA" id="ARBA00022525"/>
    </source>
</evidence>
<evidence type="ECO:0000313" key="8">
    <source>
        <dbReference type="Proteomes" id="UP000266426"/>
    </source>
</evidence>
<evidence type="ECO:0000256" key="5">
    <source>
        <dbReference type="SAM" id="MobiDB-lite"/>
    </source>
</evidence>
<dbReference type="PANTHER" id="PTHR37467:SF1">
    <property type="entry name" value="EXPORTED CALCIUM-BINDING GLYCOPROTEIN"/>
    <property type="match status" value="1"/>
</dbReference>
<dbReference type="InterPro" id="IPR028974">
    <property type="entry name" value="TSP_type-3_rpt"/>
</dbReference>
<evidence type="ECO:0008006" key="9">
    <source>
        <dbReference type="Google" id="ProtNLM"/>
    </source>
</evidence>
<feature type="region of interest" description="Disordered" evidence="5">
    <location>
        <begin position="613"/>
        <end position="657"/>
    </location>
</feature>
<feature type="region of interest" description="Disordered" evidence="5">
    <location>
        <begin position="523"/>
        <end position="584"/>
    </location>
</feature>
<feature type="signal peptide" evidence="6">
    <location>
        <begin position="1"/>
        <end position="23"/>
    </location>
</feature>
<dbReference type="GO" id="GO:0005509">
    <property type="term" value="F:calcium ion binding"/>
    <property type="evidence" value="ECO:0007669"/>
    <property type="project" value="InterPro"/>
</dbReference>
<gene>
    <name evidence="7" type="ORF">C4541_07540</name>
</gene>
<feature type="compositionally biased region" description="Basic and acidic residues" evidence="5">
    <location>
        <begin position="552"/>
        <end position="561"/>
    </location>
</feature>
<accession>A0A3A4R787</accession>
<evidence type="ECO:0000313" key="7">
    <source>
        <dbReference type="EMBL" id="RJP58647.1"/>
    </source>
</evidence>
<dbReference type="Proteomes" id="UP000266426">
    <property type="component" value="Unassembled WGS sequence"/>
</dbReference>
<comment type="subcellular location">
    <subcellularLocation>
        <location evidence="1">Secreted</location>
    </subcellularLocation>
</comment>
<evidence type="ECO:0000256" key="1">
    <source>
        <dbReference type="ARBA" id="ARBA00004613"/>
    </source>
</evidence>
<proteinExistence type="predicted"/>
<dbReference type="InterPro" id="IPR053180">
    <property type="entry name" value="Ca-binding_acidic-repeat"/>
</dbReference>